<dbReference type="AlphaFoldDB" id="E6QSZ1"/>
<dbReference type="GO" id="GO:0004803">
    <property type="term" value="F:transposase activity"/>
    <property type="evidence" value="ECO:0007669"/>
    <property type="project" value="InterPro"/>
</dbReference>
<protein>
    <submittedName>
        <fullName evidence="2">Transposase</fullName>
    </submittedName>
</protein>
<dbReference type="GO" id="GO:0003677">
    <property type="term" value="F:DNA binding"/>
    <property type="evidence" value="ECO:0007669"/>
    <property type="project" value="InterPro"/>
</dbReference>
<name>E6QSZ1_9ZZZZ</name>
<dbReference type="SUPFAM" id="SSF46689">
    <property type="entry name" value="Homeodomain-like"/>
    <property type="match status" value="1"/>
</dbReference>
<sequence length="160" mass="18516">MKSKYSEGFKEQALTKVFSRGDRTIQSVADELNVSLYNLKAWMKKSVHKTTDLVPKTRRPQDWSAEERLAALNDSHDLSGESLNAWCRERGIFAHHLTAWRTDFCNVAKNTTSDKDLRVLKNENEQLKRDLARKEKALAEAAALLILQKKYHALWEEEDK</sequence>
<dbReference type="Pfam" id="PF01527">
    <property type="entry name" value="HTH_Tnp_1"/>
    <property type="match status" value="2"/>
</dbReference>
<organism evidence="2">
    <name type="scientific">mine drainage metagenome</name>
    <dbReference type="NCBI Taxonomy" id="410659"/>
    <lineage>
        <taxon>unclassified sequences</taxon>
        <taxon>metagenomes</taxon>
        <taxon>ecological metagenomes</taxon>
    </lineage>
</organism>
<dbReference type="InterPro" id="IPR009057">
    <property type="entry name" value="Homeodomain-like_sf"/>
</dbReference>
<keyword evidence="1" id="KW-0175">Coiled coil</keyword>
<dbReference type="Gene3D" id="1.10.10.60">
    <property type="entry name" value="Homeodomain-like"/>
    <property type="match status" value="1"/>
</dbReference>
<gene>
    <name evidence="2" type="ORF">CARN7_1141</name>
</gene>
<comment type="caution">
    <text evidence="2">The sequence shown here is derived from an EMBL/GenBank/DDBJ whole genome shotgun (WGS) entry which is preliminary data.</text>
</comment>
<reference evidence="2" key="1">
    <citation type="submission" date="2009-10" db="EMBL/GenBank/DDBJ databases">
        <title>Diversity of trophic interactions inside an arsenic-rich microbial ecosystem.</title>
        <authorList>
            <person name="Bertin P.N."/>
            <person name="Heinrich-Salmeron A."/>
            <person name="Pelletier E."/>
            <person name="Goulhen-Chollet F."/>
            <person name="Arsene-Ploetze F."/>
            <person name="Gallien S."/>
            <person name="Calteau A."/>
            <person name="Vallenet D."/>
            <person name="Casiot C."/>
            <person name="Chane-Woon-Ming B."/>
            <person name="Giloteaux L."/>
            <person name="Barakat M."/>
            <person name="Bonnefoy V."/>
            <person name="Bruneel O."/>
            <person name="Chandler M."/>
            <person name="Cleiss J."/>
            <person name="Duran R."/>
            <person name="Elbaz-Poulichet F."/>
            <person name="Fonknechten N."/>
            <person name="Lauga B."/>
            <person name="Mornico D."/>
            <person name="Ortet P."/>
            <person name="Schaeffer C."/>
            <person name="Siguier P."/>
            <person name="Alexander Thil Smith A."/>
            <person name="Van Dorsselaer A."/>
            <person name="Weissenbach J."/>
            <person name="Medigue C."/>
            <person name="Le Paslier D."/>
        </authorList>
    </citation>
    <scope>NUCLEOTIDE SEQUENCE</scope>
</reference>
<proteinExistence type="predicted"/>
<accession>E6QSZ1</accession>
<dbReference type="GO" id="GO:0006313">
    <property type="term" value="P:DNA transposition"/>
    <property type="evidence" value="ECO:0007669"/>
    <property type="project" value="InterPro"/>
</dbReference>
<feature type="coiled-coil region" evidence="1">
    <location>
        <begin position="110"/>
        <end position="144"/>
    </location>
</feature>
<evidence type="ECO:0000313" key="2">
    <source>
        <dbReference type="EMBL" id="CBI10363.1"/>
    </source>
</evidence>
<dbReference type="EMBL" id="CABR01000082">
    <property type="protein sequence ID" value="CBI10363.1"/>
    <property type="molecule type" value="Genomic_DNA"/>
</dbReference>
<evidence type="ECO:0000256" key="1">
    <source>
        <dbReference type="SAM" id="Coils"/>
    </source>
</evidence>
<dbReference type="InterPro" id="IPR002514">
    <property type="entry name" value="Transposase_8"/>
</dbReference>